<evidence type="ECO:0000256" key="1">
    <source>
        <dbReference type="SAM" id="Phobius"/>
    </source>
</evidence>
<dbReference type="InterPro" id="IPR047928">
    <property type="entry name" value="Perm_prefix_1"/>
</dbReference>
<feature type="transmembrane region" description="Helical" evidence="1">
    <location>
        <begin position="127"/>
        <end position="145"/>
    </location>
</feature>
<keyword evidence="1" id="KW-0472">Membrane</keyword>
<accession>A0A1C5JXV3</accession>
<feature type="transmembrane region" description="Helical" evidence="1">
    <location>
        <begin position="85"/>
        <end position="107"/>
    </location>
</feature>
<protein>
    <submittedName>
        <fullName evidence="2">Uncharacterized protein</fullName>
    </submittedName>
</protein>
<dbReference type="NCBIfam" id="NF038403">
    <property type="entry name" value="perm_prefix_1"/>
    <property type="match status" value="1"/>
</dbReference>
<dbReference type="EMBL" id="LT607750">
    <property type="protein sequence ID" value="SCG75318.1"/>
    <property type="molecule type" value="Genomic_DNA"/>
</dbReference>
<feature type="transmembrane region" description="Helical" evidence="1">
    <location>
        <begin position="194"/>
        <end position="212"/>
    </location>
</feature>
<name>A0A1C5JXV3_9ACTN</name>
<sequence>MAGGDEVLVEERLRELGDRLRGPVRLKSDLLTEARHGLLDAVEAYREGGLSAAEAQRRAVTEFGSPAQLAPAYQAELAVGALRGLALRVVTVAAVAIVAGDLTWQGASWSEGPRPPAGYLLLSASMDWLWITAFVLAAAGLLVATSADRWGVPGGAVLHRAVGASLTGVLLLAAAAGAGLFAWSMGLWEAALTWPPMIIGAVVATAALLWIGRAARYWLTASLTTAR</sequence>
<organism evidence="2 3">
    <name type="scientific">Micromonospora echinaurantiaca</name>
    <dbReference type="NCBI Taxonomy" id="47857"/>
    <lineage>
        <taxon>Bacteria</taxon>
        <taxon>Bacillati</taxon>
        <taxon>Actinomycetota</taxon>
        <taxon>Actinomycetes</taxon>
        <taxon>Micromonosporales</taxon>
        <taxon>Micromonosporaceae</taxon>
        <taxon>Micromonospora</taxon>
    </lineage>
</organism>
<evidence type="ECO:0000313" key="2">
    <source>
        <dbReference type="EMBL" id="SCG75318.1"/>
    </source>
</evidence>
<dbReference type="RefSeq" id="WP_088996075.1">
    <property type="nucleotide sequence ID" value="NZ_LT607750.1"/>
</dbReference>
<dbReference type="Proteomes" id="UP000198217">
    <property type="component" value="Chromosome I"/>
</dbReference>
<keyword evidence="1" id="KW-0812">Transmembrane</keyword>
<proteinExistence type="predicted"/>
<keyword evidence="3" id="KW-1185">Reference proteome</keyword>
<keyword evidence="1" id="KW-1133">Transmembrane helix</keyword>
<reference evidence="2 3" key="1">
    <citation type="submission" date="2016-06" db="EMBL/GenBank/DDBJ databases">
        <authorList>
            <person name="Kjaerup R.B."/>
            <person name="Dalgaard T.S."/>
            <person name="Juul-Madsen H.R."/>
        </authorList>
    </citation>
    <scope>NUCLEOTIDE SEQUENCE [LARGE SCALE GENOMIC DNA]</scope>
    <source>
        <strain evidence="2 3">DSM 43904</strain>
    </source>
</reference>
<evidence type="ECO:0000313" key="3">
    <source>
        <dbReference type="Proteomes" id="UP000198217"/>
    </source>
</evidence>
<gene>
    <name evidence="2" type="ORF">GA0070609_5102</name>
</gene>
<feature type="transmembrane region" description="Helical" evidence="1">
    <location>
        <begin position="157"/>
        <end position="182"/>
    </location>
</feature>
<dbReference type="AlphaFoldDB" id="A0A1C5JXV3"/>